<sequence>MAARGVVRPVKYGFGLSSTSILNFARRIVPKSRGIKLMTAPSKLGKPCT</sequence>
<protein>
    <submittedName>
        <fullName evidence="1">Uncharacterized protein</fullName>
    </submittedName>
</protein>
<dbReference type="AlphaFoldDB" id="A0A381N0S5"/>
<gene>
    <name evidence="1" type="ORF">METZ01_LOCUS132</name>
</gene>
<dbReference type="EMBL" id="UINC01000008">
    <property type="protein sequence ID" value="SUZ47278.1"/>
    <property type="molecule type" value="Genomic_DNA"/>
</dbReference>
<reference evidence="1" key="1">
    <citation type="submission" date="2018-05" db="EMBL/GenBank/DDBJ databases">
        <authorList>
            <person name="Lanie J.A."/>
            <person name="Ng W.-L."/>
            <person name="Kazmierczak K.M."/>
            <person name="Andrzejewski T.M."/>
            <person name="Davidsen T.M."/>
            <person name="Wayne K.J."/>
            <person name="Tettelin H."/>
            <person name="Glass J.I."/>
            <person name="Rusch D."/>
            <person name="Podicherti R."/>
            <person name="Tsui H.-C.T."/>
            <person name="Winkler M.E."/>
        </authorList>
    </citation>
    <scope>NUCLEOTIDE SEQUENCE</scope>
</reference>
<name>A0A381N0S5_9ZZZZ</name>
<evidence type="ECO:0000313" key="1">
    <source>
        <dbReference type="EMBL" id="SUZ47278.1"/>
    </source>
</evidence>
<proteinExistence type="predicted"/>
<organism evidence="1">
    <name type="scientific">marine metagenome</name>
    <dbReference type="NCBI Taxonomy" id="408172"/>
    <lineage>
        <taxon>unclassified sequences</taxon>
        <taxon>metagenomes</taxon>
        <taxon>ecological metagenomes</taxon>
    </lineage>
</organism>
<accession>A0A381N0S5</accession>